<dbReference type="AlphaFoldDB" id="A0A161ZN05"/>
<reference evidence="2" key="1">
    <citation type="journal article" date="2014" name="Genome Announc.">
        <title>Complete sequencing and chromosome-scale genome assembly of the industrial progenitor strain P2niaD18 from the penicillin producer Penicillium chrysogenum.</title>
        <authorList>
            <person name="Specht T."/>
            <person name="Dahlmann T.A."/>
            <person name="Zadra I."/>
            <person name="Kurnsteiner H."/>
            <person name="Kuck U."/>
        </authorList>
    </citation>
    <scope>NUCLEOTIDE SEQUENCE [LARGE SCALE GENOMIC DNA]</scope>
    <source>
        <strain evidence="2">P2niaD18</strain>
    </source>
</reference>
<sequence>MAKFGSQETPELCFGGSEETQAEDINDIQRKELHDQHGGASHSDDRFTNDSTILSEGPTTPQIPPPHQTLPGQTFHQQPVHPLVLWKLMAPFHRTSRVPFKVSGAW</sequence>
<accession>A0A161ZN05</accession>
<proteinExistence type="predicted"/>
<gene>
    <name evidence="2" type="ORF">EN45_041650</name>
</gene>
<name>A0A161ZN05_PENCH</name>
<feature type="region of interest" description="Disordered" evidence="1">
    <location>
        <begin position="1"/>
        <end position="76"/>
    </location>
</feature>
<dbReference type="Proteomes" id="UP000076449">
    <property type="component" value="Chromosome I"/>
</dbReference>
<organism evidence="2">
    <name type="scientific">Penicillium chrysogenum</name>
    <name type="common">Penicillium notatum</name>
    <dbReference type="NCBI Taxonomy" id="5076"/>
    <lineage>
        <taxon>Eukaryota</taxon>
        <taxon>Fungi</taxon>
        <taxon>Dikarya</taxon>
        <taxon>Ascomycota</taxon>
        <taxon>Pezizomycotina</taxon>
        <taxon>Eurotiomycetes</taxon>
        <taxon>Eurotiomycetidae</taxon>
        <taxon>Eurotiales</taxon>
        <taxon>Aspergillaceae</taxon>
        <taxon>Penicillium</taxon>
        <taxon>Penicillium chrysogenum species complex</taxon>
    </lineage>
</organism>
<feature type="compositionally biased region" description="Basic and acidic residues" evidence="1">
    <location>
        <begin position="27"/>
        <end position="48"/>
    </location>
</feature>
<evidence type="ECO:0000313" key="2">
    <source>
        <dbReference type="EMBL" id="KZN93977.1"/>
    </source>
</evidence>
<dbReference type="EMBL" id="CM002798">
    <property type="protein sequence ID" value="KZN93977.1"/>
    <property type="molecule type" value="Genomic_DNA"/>
</dbReference>
<protein>
    <submittedName>
        <fullName evidence="2">Uncharacterized protein</fullName>
    </submittedName>
</protein>
<evidence type="ECO:0000256" key="1">
    <source>
        <dbReference type="SAM" id="MobiDB-lite"/>
    </source>
</evidence>